<accession>W7J6K3</accession>
<dbReference type="AlphaFoldDB" id="W7J6K3"/>
<dbReference type="PANTHER" id="PTHR16130:SF2">
    <property type="entry name" value="LYSOSOMAL COBALAMIN TRANSPORT ESCORT PROTEIN LMBD1"/>
    <property type="match status" value="1"/>
</dbReference>
<dbReference type="EMBL" id="KE124697">
    <property type="protein sequence ID" value="EWC74587.1"/>
    <property type="molecule type" value="Genomic_DNA"/>
</dbReference>
<feature type="transmembrane region" description="Helical" evidence="1">
    <location>
        <begin position="47"/>
        <end position="64"/>
    </location>
</feature>
<reference evidence="2 3" key="1">
    <citation type="submission" date="2013-02" db="EMBL/GenBank/DDBJ databases">
        <title>The Genome Sequence of Plasmodium falciparum UGT5.1.</title>
        <authorList>
            <consortium name="The Broad Institute Genome Sequencing Platform"/>
            <consortium name="The Broad Institute Genome Sequencing Center for Infectious Disease"/>
            <person name="Neafsey D."/>
            <person name="Cheeseman I."/>
            <person name="Volkman S."/>
            <person name="Adams J."/>
            <person name="Walker B."/>
            <person name="Young S.K."/>
            <person name="Zeng Q."/>
            <person name="Gargeya S."/>
            <person name="Fitzgerald M."/>
            <person name="Haas B."/>
            <person name="Abouelleil A."/>
            <person name="Alvarado L."/>
            <person name="Arachchi H.M."/>
            <person name="Berlin A.M."/>
            <person name="Chapman S.B."/>
            <person name="Dewar J."/>
            <person name="Goldberg J."/>
            <person name="Griggs A."/>
            <person name="Gujja S."/>
            <person name="Hansen M."/>
            <person name="Howarth C."/>
            <person name="Imamovic A."/>
            <person name="Larimer J."/>
            <person name="McCowan C."/>
            <person name="Murphy C."/>
            <person name="Neiman D."/>
            <person name="Pearson M."/>
            <person name="Priest M."/>
            <person name="Roberts A."/>
            <person name="Saif S."/>
            <person name="Shea T."/>
            <person name="Sisk P."/>
            <person name="Sykes S."/>
            <person name="Wortman J."/>
            <person name="Nusbaum C."/>
            <person name="Birren B."/>
        </authorList>
    </citation>
    <scope>NUCLEOTIDE SEQUENCE [LARGE SCALE GENOMIC DNA]</scope>
    <source>
        <strain evidence="2 3">UGT5.1</strain>
    </source>
</reference>
<dbReference type="GO" id="GO:0005774">
    <property type="term" value="C:vacuolar membrane"/>
    <property type="evidence" value="ECO:0007669"/>
    <property type="project" value="TreeGrafter"/>
</dbReference>
<keyword evidence="1" id="KW-0812">Transmembrane</keyword>
<name>W7J6K3_PLAFA</name>
<feature type="transmembrane region" description="Helical" evidence="1">
    <location>
        <begin position="176"/>
        <end position="209"/>
    </location>
</feature>
<proteinExistence type="predicted"/>
<evidence type="ECO:0000313" key="2">
    <source>
        <dbReference type="EMBL" id="EWC74587.1"/>
    </source>
</evidence>
<dbReference type="InterPro" id="IPR050854">
    <property type="entry name" value="LMBD1_LysCbl_Transport"/>
</dbReference>
<protein>
    <submittedName>
        <fullName evidence="2">Uncharacterized protein</fullName>
    </submittedName>
</protein>
<keyword evidence="1" id="KW-1133">Transmembrane helix</keyword>
<keyword evidence="1" id="KW-0472">Membrane</keyword>
<dbReference type="GO" id="GO:0072665">
    <property type="term" value="P:protein localization to vacuole"/>
    <property type="evidence" value="ECO:0007669"/>
    <property type="project" value="TreeGrafter"/>
</dbReference>
<dbReference type="Proteomes" id="UP000030697">
    <property type="component" value="Unassembled WGS sequence"/>
</dbReference>
<evidence type="ECO:0000256" key="1">
    <source>
        <dbReference type="SAM" id="Phobius"/>
    </source>
</evidence>
<sequence>MFWVLIFEAYVLVPFSYFYLKNKKSYKNEFDDNVVPFENTIESLKKTIYFILLLIVLSIIGLIYRPGHKLAMEKGKELEYISDLFDVKHTGESAIIFLMGCVVLMGVSFWATYTSYGIACLPLSLLQQRNIDHDKKEIENRFMSLKEKEIMIKVILKVLSKYNYKLQEIEKLSESWLSYLIGIVFTFSRLLTGMIFLAFSFIIYISLLASITDKYFNSICAYKCGFVLEQINTIFNLLDTLLIFFSKVFFSSGHPDHS</sequence>
<feature type="transmembrane region" description="Helical" evidence="1">
    <location>
        <begin position="94"/>
        <end position="113"/>
    </location>
</feature>
<gene>
    <name evidence="2" type="ORF">C923_04737</name>
</gene>
<evidence type="ECO:0000313" key="3">
    <source>
        <dbReference type="Proteomes" id="UP000030697"/>
    </source>
</evidence>
<dbReference type="PANTHER" id="PTHR16130">
    <property type="entry name" value="LYSOSOMAL COBALAMIN TRANSPORTER-RELATED"/>
    <property type="match status" value="1"/>
</dbReference>
<dbReference type="OrthoDB" id="73273at2759"/>
<organism evidence="2 3">
    <name type="scientific">Plasmodium falciparum UGT5.1</name>
    <dbReference type="NCBI Taxonomy" id="1237627"/>
    <lineage>
        <taxon>Eukaryota</taxon>
        <taxon>Sar</taxon>
        <taxon>Alveolata</taxon>
        <taxon>Apicomplexa</taxon>
        <taxon>Aconoidasida</taxon>
        <taxon>Haemosporida</taxon>
        <taxon>Plasmodiidae</taxon>
        <taxon>Plasmodium</taxon>
        <taxon>Plasmodium (Laverania)</taxon>
    </lineage>
</organism>